<evidence type="ECO:0000313" key="1">
    <source>
        <dbReference type="EMBL" id="TKC49871.1"/>
    </source>
</evidence>
<feature type="non-terminal residue" evidence="1">
    <location>
        <position position="1"/>
    </location>
</feature>
<name>A0A4U1FIT0_MONMO</name>
<proteinExistence type="predicted"/>
<dbReference type="AlphaFoldDB" id="A0A4U1FIT0"/>
<protein>
    <submittedName>
        <fullName evidence="1">Uncharacterized protein</fullName>
    </submittedName>
</protein>
<gene>
    <name evidence="1" type="ORF">EI555_007586</name>
</gene>
<dbReference type="Proteomes" id="UP000308365">
    <property type="component" value="Unassembled WGS sequence"/>
</dbReference>
<organism evidence="1 2">
    <name type="scientific">Monodon monoceros</name>
    <name type="common">Narwhal</name>
    <name type="synonym">Ceratodon monodon</name>
    <dbReference type="NCBI Taxonomy" id="40151"/>
    <lineage>
        <taxon>Eukaryota</taxon>
        <taxon>Metazoa</taxon>
        <taxon>Chordata</taxon>
        <taxon>Craniata</taxon>
        <taxon>Vertebrata</taxon>
        <taxon>Euteleostomi</taxon>
        <taxon>Mammalia</taxon>
        <taxon>Eutheria</taxon>
        <taxon>Laurasiatheria</taxon>
        <taxon>Artiodactyla</taxon>
        <taxon>Whippomorpha</taxon>
        <taxon>Cetacea</taxon>
        <taxon>Odontoceti</taxon>
        <taxon>Monodontidae</taxon>
        <taxon>Monodon</taxon>
    </lineage>
</organism>
<evidence type="ECO:0000313" key="2">
    <source>
        <dbReference type="Proteomes" id="UP000308365"/>
    </source>
</evidence>
<dbReference type="EMBL" id="RWIC01000103">
    <property type="protein sequence ID" value="TKC49871.1"/>
    <property type="molecule type" value="Genomic_DNA"/>
</dbReference>
<comment type="caution">
    <text evidence="1">The sequence shown here is derived from an EMBL/GenBank/DDBJ whole genome shotgun (WGS) entry which is preliminary data.</text>
</comment>
<reference evidence="2" key="1">
    <citation type="journal article" date="2019" name="IScience">
        <title>Narwhal Genome Reveals Long-Term Low Genetic Diversity despite Current Large Abundance Size.</title>
        <authorList>
            <person name="Westbury M.V."/>
            <person name="Petersen B."/>
            <person name="Garde E."/>
            <person name="Heide-Jorgensen M.P."/>
            <person name="Lorenzen E.D."/>
        </authorList>
    </citation>
    <scope>NUCLEOTIDE SEQUENCE [LARGE SCALE GENOMIC DNA]</scope>
</reference>
<sequence length="16" mass="1859">KMSDEFSHVILIDDLP</sequence>
<accession>A0A4U1FIT0</accession>